<evidence type="ECO:0000313" key="10">
    <source>
        <dbReference type="EMBL" id="KAF2898005.1"/>
    </source>
</evidence>
<evidence type="ECO:0000259" key="8">
    <source>
        <dbReference type="Pfam" id="PF17681"/>
    </source>
</evidence>
<organism evidence="10 11">
    <name type="scientific">Ignelater luminosus</name>
    <name type="common">Cucubano</name>
    <name type="synonym">Pyrophorus luminosus</name>
    <dbReference type="NCBI Taxonomy" id="2038154"/>
    <lineage>
        <taxon>Eukaryota</taxon>
        <taxon>Metazoa</taxon>
        <taxon>Ecdysozoa</taxon>
        <taxon>Arthropoda</taxon>
        <taxon>Hexapoda</taxon>
        <taxon>Insecta</taxon>
        <taxon>Pterygota</taxon>
        <taxon>Neoptera</taxon>
        <taxon>Endopterygota</taxon>
        <taxon>Coleoptera</taxon>
        <taxon>Polyphaga</taxon>
        <taxon>Elateriformia</taxon>
        <taxon>Elateroidea</taxon>
        <taxon>Elateridae</taxon>
        <taxon>Agrypninae</taxon>
        <taxon>Pyrophorini</taxon>
        <taxon>Ignelater</taxon>
    </lineage>
</organism>
<evidence type="ECO:0000256" key="5">
    <source>
        <dbReference type="ARBA" id="ARBA00023212"/>
    </source>
</evidence>
<feature type="domain" description="Gamma tubulin complex component protein N-terminal" evidence="8">
    <location>
        <begin position="296"/>
        <end position="564"/>
    </location>
</feature>
<evidence type="ECO:0000256" key="3">
    <source>
        <dbReference type="ARBA" id="ARBA00022490"/>
    </source>
</evidence>
<dbReference type="Pfam" id="PF17681">
    <property type="entry name" value="GCP_N_terminal"/>
    <property type="match status" value="1"/>
</dbReference>
<dbReference type="GO" id="GO:0051225">
    <property type="term" value="P:spindle assembly"/>
    <property type="evidence" value="ECO:0007669"/>
    <property type="project" value="TreeGrafter"/>
</dbReference>
<accession>A0A8K0GAW9</accession>
<evidence type="ECO:0000259" key="9">
    <source>
        <dbReference type="Pfam" id="PF19340"/>
    </source>
</evidence>
<comment type="caution">
    <text evidence="10">The sequence shown here is derived from an EMBL/GenBank/DDBJ whole genome shotgun (WGS) entry which is preliminary data.</text>
</comment>
<dbReference type="GO" id="GO:0000922">
    <property type="term" value="C:spindle pole"/>
    <property type="evidence" value="ECO:0007669"/>
    <property type="project" value="InterPro"/>
</dbReference>
<evidence type="ECO:0000256" key="2">
    <source>
        <dbReference type="ARBA" id="ARBA00010337"/>
    </source>
</evidence>
<dbReference type="GO" id="GO:0051011">
    <property type="term" value="F:microtubule minus-end binding"/>
    <property type="evidence" value="ECO:0007669"/>
    <property type="project" value="TreeGrafter"/>
</dbReference>
<gene>
    <name evidence="10" type="ORF">ILUMI_08170</name>
</gene>
<evidence type="ECO:0000256" key="1">
    <source>
        <dbReference type="ARBA" id="ARBA00004245"/>
    </source>
</evidence>
<evidence type="ECO:0000256" key="4">
    <source>
        <dbReference type="ARBA" id="ARBA00022701"/>
    </source>
</evidence>
<feature type="domain" description="Gamma tubulin complex component C-terminal" evidence="7">
    <location>
        <begin position="1311"/>
        <end position="1616"/>
    </location>
</feature>
<feature type="domain" description="Gamma-tubulin complex component 6 N-terminal" evidence="9">
    <location>
        <begin position="221"/>
        <end position="262"/>
    </location>
</feature>
<evidence type="ECO:0000313" key="11">
    <source>
        <dbReference type="Proteomes" id="UP000801492"/>
    </source>
</evidence>
<feature type="coiled-coil region" evidence="6">
    <location>
        <begin position="626"/>
        <end position="679"/>
    </location>
</feature>
<dbReference type="PANTHER" id="PTHR19302:SF70">
    <property type="entry name" value="GAMMA-TUBULIN COMPLEX COMPONENT 6"/>
    <property type="match status" value="1"/>
</dbReference>
<evidence type="ECO:0000256" key="6">
    <source>
        <dbReference type="SAM" id="Coils"/>
    </source>
</evidence>
<dbReference type="Pfam" id="PF19340">
    <property type="entry name" value="GCP6_N"/>
    <property type="match status" value="1"/>
</dbReference>
<dbReference type="GO" id="GO:0005874">
    <property type="term" value="C:microtubule"/>
    <property type="evidence" value="ECO:0007669"/>
    <property type="project" value="UniProtKB-KW"/>
</dbReference>
<keyword evidence="5" id="KW-0206">Cytoskeleton</keyword>
<evidence type="ECO:0000259" key="7">
    <source>
        <dbReference type="Pfam" id="PF04130"/>
    </source>
</evidence>
<name>A0A8K0GAW9_IGNLU</name>
<dbReference type="Gene3D" id="1.20.120.1900">
    <property type="entry name" value="Gamma-tubulin complex, C-terminal domain"/>
    <property type="match status" value="1"/>
</dbReference>
<dbReference type="GO" id="GO:0000930">
    <property type="term" value="C:gamma-tubulin complex"/>
    <property type="evidence" value="ECO:0007669"/>
    <property type="project" value="TreeGrafter"/>
</dbReference>
<dbReference type="GO" id="GO:0051321">
    <property type="term" value="P:meiotic cell cycle"/>
    <property type="evidence" value="ECO:0007669"/>
    <property type="project" value="TreeGrafter"/>
</dbReference>
<dbReference type="InterPro" id="IPR040457">
    <property type="entry name" value="GCP_C"/>
</dbReference>
<dbReference type="GO" id="GO:0007020">
    <property type="term" value="P:microtubule nucleation"/>
    <property type="evidence" value="ECO:0007669"/>
    <property type="project" value="InterPro"/>
</dbReference>
<reference evidence="10" key="1">
    <citation type="submission" date="2019-08" db="EMBL/GenBank/DDBJ databases">
        <title>The genome of the North American firefly Photinus pyralis.</title>
        <authorList>
            <consortium name="Photinus pyralis genome working group"/>
            <person name="Fallon T.R."/>
            <person name="Sander Lower S.E."/>
            <person name="Weng J.-K."/>
        </authorList>
    </citation>
    <scope>NUCLEOTIDE SEQUENCE</scope>
    <source>
        <strain evidence="10">TRF0915ILg1</strain>
        <tissue evidence="10">Whole body</tissue>
    </source>
</reference>
<sequence length="1632" mass="187901">MDNTQSIYDLITKLCEKFLNTYHTQLNYSNAIDIKKIRSKCYEIILLKKHNCVGDDLENNIDPHCHLLAWQFQLMAVYNLPEHAEKLRLCCKKLQDLNAFDNVTTANILFLLLQLRRVPKDENKIMETTLDRHYSKDFMLNKSSIFTYFDESRFHLPEESRGTFPQFSSEHFKLPIRKISLRTPAFENALDLLSTRQKTIEHSSHSKLEDKGYECPLKTYQEEENIWELASKEPPNQHRTWEAFGCPNSLKEPPFLCESGSKPATWLHNLSASFQNLITENYYSKAVIEVPVKQFIKDLKYLLVGMESKTFKYNDKGELILTSRTCVEGVSATAIESYCKDFLLCASCYKGLDNLCTPNLFTMKYVLNGYIFSELCESIKRYLSYYRLAALSISDSTHLLAFNERTKQLRNQITVLASVCKVGPFTEAGQIPHGVALLNYLYQKVMSLTNKDVIMVLYSILYPCCQAYFNHFLQQWILEGSTQDPYGEFFITANPKYVISRGRTYWTRSYTLREDIVPDFITEFRNDILFCGKAMNLLKLCVPNSPLCLYLVDKHPNIISCCVTAEQLSSLELNNHYYYLEATALAGPRMLLSQAITCSHEKDNMFISLIAKKRASTLSRIEVERRKETEELFKEKQKQMKMLQEQYEQAQKQKQIKVSEQLEEEIKTAQNDMKLEILHDRIIQEEANNLINYYDELFKQAEKRKQYFEKRAEGLREVYLEGEDSFNKVNIIKETDQSSIDLSIQSSQGVLITKKISINTLSRSVSSDTFLSTFEDLPDVKSEDYVTATSNSSTRNLETLDIINANIADEKIISKDTEKVDDSENQNNKNYLVALENFQAAQKNKARALSTELGLTIEPVNIKIQNEQNTNVSTLTDAQKNKARALSTELGINIEPVDTKMQNEQNANASTLTDAQKNKLKVMASEYGSRLTDSQKYNSVEKPLQPSEAVLTDAQKNKLKVMSSEFGNSNIIEEKKKEETADEKNLNSLYARNCEIAERNKAKVMSLELGITSQPEVRIKNVQNTNYYHGLTDAQRNKLKVLSSEFGYDVNKTNFTATTEVKQPANIVEINRNRMISSNDCFLPQDTITNNKQENVCDNENFVNKNITVDGNTDNVNVDKNSNKPLKWINKKQDKLSLDFTKVDNYKNINNKLLKVETAGNLDNHIHSVKSPKFELDKISPMSIDSTPLSSVTTPSNKALAMFDKNYFDNYSATTTETASTAAAYEAGFNFEVDKSESLLELENRKSAYDLGSGVGNVIISKTITTKDALTVSPNCLKLYLQQSISIPLITQIKLVNNELLKYFINDLQYLKHLNSLRNYFFLMDGEFGRNITEGLFEKLYYANFPIDLINCHTLQALVYKALDYSTKFQENSSCLSFKINSLPKIFNLGDPDVFDCISLTYKTVWPLNILFPSETIAKYDEVFKFLLKLHRISWVLQNVFQDLKSLVKETAKHETTVLIMSPQYRRLHQCRHVMTHFIQTLQSYVVGEVLQSSWEIFEKNLELVTNFDQLYSLHTTYIKNILFMCLLNQKSAPLRKALQKILIVILKFYDYLRSRSWIVEDDVYVHPNFKKLEDIFSNFEDLTQYLFKVGHRVVKSGYQPHLMQLLDMLDINNYYSKRNVISEVSISASSH</sequence>
<keyword evidence="11" id="KW-1185">Reference proteome</keyword>
<keyword evidence="4" id="KW-0493">Microtubule</keyword>
<dbReference type="PANTHER" id="PTHR19302">
    <property type="entry name" value="GAMMA TUBULIN COMPLEX PROTEIN"/>
    <property type="match status" value="1"/>
</dbReference>
<evidence type="ECO:0008006" key="12">
    <source>
        <dbReference type="Google" id="ProtNLM"/>
    </source>
</evidence>
<dbReference type="CDD" id="cd22249">
    <property type="entry name" value="UDM1_RNF168_RNF169-like"/>
    <property type="match status" value="1"/>
</dbReference>
<dbReference type="InterPro" id="IPR042241">
    <property type="entry name" value="GCP_C_sf"/>
</dbReference>
<dbReference type="GO" id="GO:0000278">
    <property type="term" value="P:mitotic cell cycle"/>
    <property type="evidence" value="ECO:0007669"/>
    <property type="project" value="TreeGrafter"/>
</dbReference>
<keyword evidence="6" id="KW-0175">Coiled coil</keyword>
<proteinExistence type="inferred from homology"/>
<dbReference type="InterPro" id="IPR045818">
    <property type="entry name" value="GCP6_N"/>
</dbReference>
<dbReference type="GO" id="GO:0043015">
    <property type="term" value="F:gamma-tubulin binding"/>
    <property type="evidence" value="ECO:0007669"/>
    <property type="project" value="InterPro"/>
</dbReference>
<dbReference type="EMBL" id="VTPC01003801">
    <property type="protein sequence ID" value="KAF2898005.1"/>
    <property type="molecule type" value="Genomic_DNA"/>
</dbReference>
<dbReference type="InterPro" id="IPR007259">
    <property type="entry name" value="GCP"/>
</dbReference>
<protein>
    <recommendedName>
        <fullName evidence="12">Gamma-tubulin complex component 6</fullName>
    </recommendedName>
</protein>
<comment type="subcellular location">
    <subcellularLocation>
        <location evidence="1">Cytoplasm</location>
        <location evidence="1">Cytoskeleton</location>
    </subcellularLocation>
</comment>
<keyword evidence="3" id="KW-0963">Cytoplasm</keyword>
<comment type="similarity">
    <text evidence="2">Belongs to the TUBGCP family.</text>
</comment>
<dbReference type="Proteomes" id="UP000801492">
    <property type="component" value="Unassembled WGS sequence"/>
</dbReference>
<dbReference type="Pfam" id="PF04130">
    <property type="entry name" value="GCP_C_terminal"/>
    <property type="match status" value="1"/>
</dbReference>
<dbReference type="GO" id="GO:0031122">
    <property type="term" value="P:cytoplasmic microtubule organization"/>
    <property type="evidence" value="ECO:0007669"/>
    <property type="project" value="TreeGrafter"/>
</dbReference>
<dbReference type="InterPro" id="IPR041470">
    <property type="entry name" value="GCP_N"/>
</dbReference>
<dbReference type="OrthoDB" id="775571at2759"/>